<keyword evidence="4" id="KW-1185">Reference proteome</keyword>
<dbReference type="OrthoDB" id="903507at2"/>
<dbReference type="InterPro" id="IPR026444">
    <property type="entry name" value="Secre_tail"/>
</dbReference>
<organism evidence="3 4">
    <name type="scientific">Neolewinella agarilytica</name>
    <dbReference type="NCBI Taxonomy" id="478744"/>
    <lineage>
        <taxon>Bacteria</taxon>
        <taxon>Pseudomonadati</taxon>
        <taxon>Bacteroidota</taxon>
        <taxon>Saprospiria</taxon>
        <taxon>Saprospirales</taxon>
        <taxon>Lewinellaceae</taxon>
        <taxon>Neolewinella</taxon>
    </lineage>
</organism>
<dbReference type="InParanoid" id="A0A1H9EJZ5"/>
<dbReference type="NCBIfam" id="TIGR04183">
    <property type="entry name" value="Por_Secre_tail"/>
    <property type="match status" value="1"/>
</dbReference>
<dbReference type="AlphaFoldDB" id="A0A1H9EJZ5"/>
<name>A0A1H9EJZ5_9BACT</name>
<accession>A0A1H9EJZ5</accession>
<gene>
    <name evidence="3" type="ORF">SAMN05444359_107108</name>
</gene>
<evidence type="ECO:0000313" key="3">
    <source>
        <dbReference type="EMBL" id="SEQ26001.1"/>
    </source>
</evidence>
<dbReference type="EMBL" id="FOFB01000007">
    <property type="protein sequence ID" value="SEQ26001.1"/>
    <property type="molecule type" value="Genomic_DNA"/>
</dbReference>
<feature type="domain" description="Secretion system C-terminal sorting" evidence="2">
    <location>
        <begin position="445"/>
        <end position="514"/>
    </location>
</feature>
<feature type="transmembrane region" description="Helical" evidence="1">
    <location>
        <begin position="12"/>
        <end position="36"/>
    </location>
</feature>
<evidence type="ECO:0000313" key="4">
    <source>
        <dbReference type="Proteomes" id="UP000199021"/>
    </source>
</evidence>
<evidence type="ECO:0000259" key="2">
    <source>
        <dbReference type="Pfam" id="PF18962"/>
    </source>
</evidence>
<keyword evidence="1" id="KW-1133">Transmembrane helix</keyword>
<reference evidence="4" key="1">
    <citation type="submission" date="2016-10" db="EMBL/GenBank/DDBJ databases">
        <authorList>
            <person name="Varghese N."/>
            <person name="Submissions S."/>
        </authorList>
    </citation>
    <scope>NUCLEOTIDE SEQUENCE [LARGE SCALE GENOMIC DNA]</scope>
    <source>
        <strain evidence="4">DSM 24740</strain>
    </source>
</reference>
<keyword evidence="1" id="KW-0812">Transmembrane</keyword>
<evidence type="ECO:0000256" key="1">
    <source>
        <dbReference type="SAM" id="Phobius"/>
    </source>
</evidence>
<dbReference type="STRING" id="478744.SAMN05444359_107108"/>
<dbReference type="Pfam" id="PF18962">
    <property type="entry name" value="Por_Secre_tail"/>
    <property type="match status" value="1"/>
</dbReference>
<protein>
    <submittedName>
        <fullName evidence="3">Por secretion system C-terminal sorting domain-containing protein</fullName>
    </submittedName>
</protein>
<keyword evidence="1" id="KW-0472">Membrane</keyword>
<dbReference type="Proteomes" id="UP000199021">
    <property type="component" value="Unassembled WGS sequence"/>
</dbReference>
<sequence>MEDINGLDMTPMIRFFLLSSNQYCFVLFSLFFMMSFTSKAQYEFSYEINVNSDSRASDIHLFGESYLFKVNQLEFRPLRQGQATGIIAEYDLSFGPTVLHEYSSSFSSVKHLPLSNVLAAVVTQGKLDGEEEGYWISVIDEYGDFIKSTPFQKIGLLSRYAITKFEESGFSFIRGTLRDKELLSVTHYNDNLDSIGGFEVSRADTNVVLLAANIDSAGNFYFVIEETVPEANFFQTRCMKMSREGHELWSFDLSGSTLPKKFVAIEPLAENNVAILEGYLNDADLSCAVESCPRPGDFVGGLSLFSSTGDRQEFYKLGFYPFGMYLDQLGYPIVYGVPVLNSSTSKSILFKASGWLDGDSILVLNSPDDTSHGTSTGNEVRRLRNIGNGEIIGAGTLKYFGATATSWFFRLSINDCLANDCGAVEPGDFPVSTDTEEKNFSLTLHPNPVPATLNVQLSSPLPSEVAVTLYDLNGRALRQAKFRDNLSWELADLAPGVYVAVFTHEGARVVRKVVKE</sequence>
<dbReference type="RefSeq" id="WP_090167218.1">
    <property type="nucleotide sequence ID" value="NZ_FOFB01000007.1"/>
</dbReference>
<proteinExistence type="predicted"/>